<feature type="coiled-coil region" evidence="2">
    <location>
        <begin position="51"/>
        <end position="85"/>
    </location>
</feature>
<dbReference type="CDD" id="cd00371">
    <property type="entry name" value="HMA"/>
    <property type="match status" value="1"/>
</dbReference>
<sequence>MKKSYQITGMTCEGCKKLVHDSLLKVDGVDQVDIDLESGQGTIDSKNIVQIAVLQRALSNTLYKISEAEDEAEETGETLSEQYRKLVIDYVTAIGRFDYDKLKNCLCPDFKFDGGLQTNSSNEYIDMLKEHSGSNKAGILRNEIKAIFIEGKEACVIYDMHTSKPVPPVTFMEQLVFENKKLKSTKMMFERPKMEKLIAAIQSS</sequence>
<reference evidence="4 7" key="2">
    <citation type="submission" date="2019-10" db="EMBL/GenBank/DDBJ databases">
        <title>Prolixibacter strains distinguished by the presence of nitrate reductase genes were adept at nitrate-dependent anaerobic corrosion of metallic iron and carbon steel.</title>
        <authorList>
            <person name="Iino T."/>
            <person name="Shono N."/>
            <person name="Ito K."/>
            <person name="Nakamura R."/>
            <person name="Sueoka K."/>
            <person name="Harayama S."/>
            <person name="Ohkuma M."/>
        </authorList>
    </citation>
    <scope>NUCLEOTIDE SEQUENCE [LARGE SCALE GENOMIC DNA]</scope>
    <source>
        <strain evidence="4 7">MIC1-1</strain>
    </source>
</reference>
<comment type="caution">
    <text evidence="5">The sequence shown here is derived from an EMBL/GenBank/DDBJ whole genome shotgun (WGS) entry which is preliminary data.</text>
</comment>
<gene>
    <name evidence="5" type="ORF">CLV93_11044</name>
    <name evidence="4" type="ORF">JCM18694_19020</name>
</gene>
<evidence type="ECO:0000313" key="6">
    <source>
        <dbReference type="Proteomes" id="UP000240621"/>
    </source>
</evidence>
<evidence type="ECO:0000313" key="4">
    <source>
        <dbReference type="EMBL" id="GET21656.1"/>
    </source>
</evidence>
<dbReference type="Gene3D" id="3.30.70.100">
    <property type="match status" value="1"/>
</dbReference>
<dbReference type="GO" id="GO:0046872">
    <property type="term" value="F:metal ion binding"/>
    <property type="evidence" value="ECO:0007669"/>
    <property type="project" value="UniProtKB-KW"/>
</dbReference>
<dbReference type="SUPFAM" id="SSF55008">
    <property type="entry name" value="HMA, heavy metal-associated domain"/>
    <property type="match status" value="1"/>
</dbReference>
<keyword evidence="2" id="KW-0175">Coiled coil</keyword>
<name>A0A2P8C8H6_9BACT</name>
<proteinExistence type="predicted"/>
<dbReference type="PROSITE" id="PS50846">
    <property type="entry name" value="HMA_2"/>
    <property type="match status" value="1"/>
</dbReference>
<dbReference type="AlphaFoldDB" id="A0A2P8C8H6"/>
<dbReference type="Pfam" id="PF00403">
    <property type="entry name" value="HMA"/>
    <property type="match status" value="1"/>
</dbReference>
<dbReference type="PROSITE" id="PS01047">
    <property type="entry name" value="HMA_1"/>
    <property type="match status" value="1"/>
</dbReference>
<dbReference type="Proteomes" id="UP000396862">
    <property type="component" value="Unassembled WGS sequence"/>
</dbReference>
<keyword evidence="1" id="KW-0479">Metal-binding</keyword>
<keyword evidence="7" id="KW-1185">Reference proteome</keyword>
<evidence type="ECO:0000256" key="1">
    <source>
        <dbReference type="ARBA" id="ARBA00022723"/>
    </source>
</evidence>
<dbReference type="OrthoDB" id="9813965at2"/>
<dbReference type="EMBL" id="PYGC01000010">
    <property type="protein sequence ID" value="PSK81260.1"/>
    <property type="molecule type" value="Genomic_DNA"/>
</dbReference>
<dbReference type="SUPFAM" id="SSF54427">
    <property type="entry name" value="NTF2-like"/>
    <property type="match status" value="1"/>
</dbReference>
<evidence type="ECO:0000313" key="7">
    <source>
        <dbReference type="Proteomes" id="UP000396862"/>
    </source>
</evidence>
<dbReference type="Proteomes" id="UP000240621">
    <property type="component" value="Unassembled WGS sequence"/>
</dbReference>
<evidence type="ECO:0000313" key="5">
    <source>
        <dbReference type="EMBL" id="PSK81260.1"/>
    </source>
</evidence>
<dbReference type="InterPro" id="IPR006121">
    <property type="entry name" value="HMA_dom"/>
</dbReference>
<dbReference type="InterPro" id="IPR032710">
    <property type="entry name" value="NTF2-like_dom_sf"/>
</dbReference>
<dbReference type="EMBL" id="BLAU01000001">
    <property type="protein sequence ID" value="GET21656.1"/>
    <property type="molecule type" value="Genomic_DNA"/>
</dbReference>
<dbReference type="InterPro" id="IPR017969">
    <property type="entry name" value="Heavy-metal-associated_CS"/>
</dbReference>
<reference evidence="5 6" key="1">
    <citation type="submission" date="2018-03" db="EMBL/GenBank/DDBJ databases">
        <title>Genomic Encyclopedia of Archaeal and Bacterial Type Strains, Phase II (KMG-II): from individual species to whole genera.</title>
        <authorList>
            <person name="Goeker M."/>
        </authorList>
    </citation>
    <scope>NUCLEOTIDE SEQUENCE [LARGE SCALE GENOMIC DNA]</scope>
    <source>
        <strain evidence="5 6">DSM 27267</strain>
    </source>
</reference>
<feature type="domain" description="HMA" evidence="3">
    <location>
        <begin position="1"/>
        <end position="66"/>
    </location>
</feature>
<dbReference type="RefSeq" id="WP_106543254.1">
    <property type="nucleotide sequence ID" value="NZ_BLAU01000001.1"/>
</dbReference>
<evidence type="ECO:0000256" key="2">
    <source>
        <dbReference type="SAM" id="Coils"/>
    </source>
</evidence>
<accession>A0A2P8C8H6</accession>
<dbReference type="Gene3D" id="3.10.450.50">
    <property type="match status" value="1"/>
</dbReference>
<organism evidence="5 6">
    <name type="scientific">Prolixibacter denitrificans</name>
    <dbReference type="NCBI Taxonomy" id="1541063"/>
    <lineage>
        <taxon>Bacteria</taxon>
        <taxon>Pseudomonadati</taxon>
        <taxon>Bacteroidota</taxon>
        <taxon>Bacteroidia</taxon>
        <taxon>Marinilabiliales</taxon>
        <taxon>Prolixibacteraceae</taxon>
        <taxon>Prolixibacter</taxon>
    </lineage>
</organism>
<protein>
    <submittedName>
        <fullName evidence="5">Copper chaperone CopZ</fullName>
    </submittedName>
</protein>
<dbReference type="InterPro" id="IPR036163">
    <property type="entry name" value="HMA_dom_sf"/>
</dbReference>
<evidence type="ECO:0000259" key="3">
    <source>
        <dbReference type="PROSITE" id="PS50846"/>
    </source>
</evidence>